<feature type="compositionally biased region" description="Basic and acidic residues" evidence="7">
    <location>
        <begin position="344"/>
        <end position="367"/>
    </location>
</feature>
<keyword evidence="9" id="KW-1185">Reference proteome</keyword>
<accession>A0A194Q4Q0</accession>
<dbReference type="PROSITE" id="PS00539">
    <property type="entry name" value="PYROKININ"/>
    <property type="match status" value="2"/>
</dbReference>
<comment type="subcellular location">
    <subcellularLocation>
        <location evidence="1">Secreted</location>
    </subcellularLocation>
</comment>
<dbReference type="GO" id="GO:0042811">
    <property type="term" value="P:pheromone biosynthetic process"/>
    <property type="evidence" value="ECO:0007669"/>
    <property type="project" value="InterPro"/>
</dbReference>
<evidence type="ECO:0000256" key="7">
    <source>
        <dbReference type="SAM" id="MobiDB-lite"/>
    </source>
</evidence>
<evidence type="ECO:0000256" key="3">
    <source>
        <dbReference type="ARBA" id="ARBA00022525"/>
    </source>
</evidence>
<evidence type="ECO:0000256" key="5">
    <source>
        <dbReference type="ARBA" id="ARBA00022815"/>
    </source>
</evidence>
<name>A0A194Q4Q0_PAPXU</name>
<dbReference type="EMBL" id="KQ459463">
    <property type="protein sequence ID" value="KPJ00513.1"/>
    <property type="molecule type" value="Genomic_DNA"/>
</dbReference>
<dbReference type="GO" id="GO:0005184">
    <property type="term" value="F:neuropeptide hormone activity"/>
    <property type="evidence" value="ECO:0007669"/>
    <property type="project" value="InterPro"/>
</dbReference>
<gene>
    <name evidence="8" type="ORF">RR46_07103</name>
</gene>
<keyword evidence="6 8" id="KW-0527">Neuropeptide</keyword>
<dbReference type="InterPro" id="IPR008730">
    <property type="entry name" value="PBAN"/>
</dbReference>
<evidence type="ECO:0000256" key="1">
    <source>
        <dbReference type="ARBA" id="ARBA00004613"/>
    </source>
</evidence>
<keyword evidence="4" id="KW-0372">Hormone</keyword>
<proteinExistence type="inferred from homology"/>
<dbReference type="AlphaFoldDB" id="A0A194Q4Q0"/>
<organism evidence="8 9">
    <name type="scientific">Papilio xuthus</name>
    <name type="common">Asian swallowtail butterfly</name>
    <dbReference type="NCBI Taxonomy" id="66420"/>
    <lineage>
        <taxon>Eukaryota</taxon>
        <taxon>Metazoa</taxon>
        <taxon>Ecdysozoa</taxon>
        <taxon>Arthropoda</taxon>
        <taxon>Hexapoda</taxon>
        <taxon>Insecta</taxon>
        <taxon>Pterygota</taxon>
        <taxon>Neoptera</taxon>
        <taxon>Endopterygota</taxon>
        <taxon>Lepidoptera</taxon>
        <taxon>Glossata</taxon>
        <taxon>Ditrysia</taxon>
        <taxon>Papilionoidea</taxon>
        <taxon>Papilionidae</taxon>
        <taxon>Papilioninae</taxon>
        <taxon>Papilio</taxon>
    </lineage>
</organism>
<evidence type="ECO:0000313" key="9">
    <source>
        <dbReference type="Proteomes" id="UP000053268"/>
    </source>
</evidence>
<keyword evidence="3" id="KW-0964">Secreted</keyword>
<reference evidence="8 9" key="1">
    <citation type="journal article" date="2015" name="Nat. Commun.">
        <title>Outbred genome sequencing and CRISPR/Cas9 gene editing in butterflies.</title>
        <authorList>
            <person name="Li X."/>
            <person name="Fan D."/>
            <person name="Zhang W."/>
            <person name="Liu G."/>
            <person name="Zhang L."/>
            <person name="Zhao L."/>
            <person name="Fang X."/>
            <person name="Chen L."/>
            <person name="Dong Y."/>
            <person name="Chen Y."/>
            <person name="Ding Y."/>
            <person name="Zhao R."/>
            <person name="Feng M."/>
            <person name="Zhu Y."/>
            <person name="Feng Y."/>
            <person name="Jiang X."/>
            <person name="Zhu D."/>
            <person name="Xiang H."/>
            <person name="Feng X."/>
            <person name="Li S."/>
            <person name="Wang J."/>
            <person name="Zhang G."/>
            <person name="Kronforst M.R."/>
            <person name="Wang W."/>
        </authorList>
    </citation>
    <scope>NUCLEOTIDE SEQUENCE [LARGE SCALE GENOMIC DNA]</scope>
    <source>
        <strain evidence="8">Ya'a_city_454_Px</strain>
        <tissue evidence="8">Whole body</tissue>
    </source>
</reference>
<protein>
    <submittedName>
        <fullName evidence="8">PBAN-type neuropeptide</fullName>
    </submittedName>
</protein>
<feature type="region of interest" description="Disordered" evidence="7">
    <location>
        <begin position="469"/>
        <end position="501"/>
    </location>
</feature>
<dbReference type="InterPro" id="IPR001484">
    <property type="entry name" value="Pyrokinin_CS"/>
</dbReference>
<evidence type="ECO:0000256" key="2">
    <source>
        <dbReference type="ARBA" id="ARBA00007714"/>
    </source>
</evidence>
<feature type="compositionally biased region" description="Basic and acidic residues" evidence="7">
    <location>
        <begin position="473"/>
        <end position="485"/>
    </location>
</feature>
<dbReference type="GO" id="GO:0007218">
    <property type="term" value="P:neuropeptide signaling pathway"/>
    <property type="evidence" value="ECO:0007669"/>
    <property type="project" value="UniProtKB-KW"/>
</dbReference>
<comment type="similarity">
    <text evidence="2">Belongs to the pyrokinin family.</text>
</comment>
<evidence type="ECO:0000313" key="8">
    <source>
        <dbReference type="EMBL" id="KPJ00513.1"/>
    </source>
</evidence>
<evidence type="ECO:0000256" key="6">
    <source>
        <dbReference type="ARBA" id="ARBA00023320"/>
    </source>
</evidence>
<sequence>MTGPIVRLPFSLLLLRQPVKVISPLFAHMFGAVATEETLDRGAHSDRNGLWFGPRLGKRSLTLSSEDNSSGRDRVDIRSEYFSPRLGRTVHFSPRLGRELAYDGIFIITKCINSYILLTANLGDFRVMAKKIIQGNVAEILSKIISISNEQSIKDVSSDKSDYLDDYKSINLRRSFKTGNSETEESEEEIIEEANRYVIEQLGKHIKERVIDDLVSKFLRNKFNIDRTSNTHKGNIRNTENKPQYHKKSNIKYNRYDNIKKSTETSMESEQLQNKRWKGKNYAKNFNNEVKEILLKRKQPENKPTLNPNELKRPRYTIKNSVRNRQVKGNEIFVILQPKLDSTEKNTQDIKHERKEKNKITERDKTKTTTTRKFRFIKKTRKEHVTPQLNNKAKETHKKTNTSDVIYEKIKLNTNYDNNDSEKDEKIKEAKDKRIKSNFEGTKDKVKFSKESDVVKAITSYLWVDGEDDDIQEKEPNEGNSKELSSRIIKSKKKRKQTTPYNYEVSPTLVEKYDFAEPIPEKDRIREVIKTIRKPPSRINKKQKAI</sequence>
<keyword evidence="5" id="KW-0027">Amidation</keyword>
<dbReference type="Proteomes" id="UP000053268">
    <property type="component" value="Unassembled WGS sequence"/>
</dbReference>
<dbReference type="Pfam" id="PF05874">
    <property type="entry name" value="PBAN"/>
    <property type="match status" value="2"/>
</dbReference>
<feature type="region of interest" description="Disordered" evidence="7">
    <location>
        <begin position="344"/>
        <end position="370"/>
    </location>
</feature>
<dbReference type="GO" id="GO:0005576">
    <property type="term" value="C:extracellular region"/>
    <property type="evidence" value="ECO:0007669"/>
    <property type="project" value="UniProtKB-SubCell"/>
</dbReference>
<evidence type="ECO:0000256" key="4">
    <source>
        <dbReference type="ARBA" id="ARBA00022702"/>
    </source>
</evidence>